<dbReference type="GO" id="GO:0005886">
    <property type="term" value="C:plasma membrane"/>
    <property type="evidence" value="ECO:0007669"/>
    <property type="project" value="TreeGrafter"/>
</dbReference>
<evidence type="ECO:0000256" key="10">
    <source>
        <dbReference type="SAM" id="Phobius"/>
    </source>
</evidence>
<dbReference type="Pfam" id="PF13927">
    <property type="entry name" value="Ig_3"/>
    <property type="match status" value="1"/>
</dbReference>
<dbReference type="CDD" id="cd00096">
    <property type="entry name" value="Ig"/>
    <property type="match status" value="1"/>
</dbReference>
<feature type="domain" description="Ig-like" evidence="12">
    <location>
        <begin position="35"/>
        <end position="124"/>
    </location>
</feature>
<proteinExistence type="predicted"/>
<dbReference type="AlphaFoldDB" id="A0A8X6HWP0"/>
<evidence type="ECO:0000256" key="7">
    <source>
        <dbReference type="ARBA" id="ARBA00023136"/>
    </source>
</evidence>
<dbReference type="GO" id="GO:0050808">
    <property type="term" value="P:synapse organization"/>
    <property type="evidence" value="ECO:0007669"/>
    <property type="project" value="TreeGrafter"/>
</dbReference>
<dbReference type="InterPro" id="IPR013098">
    <property type="entry name" value="Ig_I-set"/>
</dbReference>
<evidence type="ECO:0000256" key="2">
    <source>
        <dbReference type="ARBA" id="ARBA00022692"/>
    </source>
</evidence>
<sequence>MSCMIFSIENKLLLSILFFLLYLEKFYQVSSEGAPRKLDITDDKKIIFTNVNKTLELKCPIDQSNTKTYVEWARGEESLYMEPGYEITKKGNLKIKSVALHHAGTYTCEAVNGYGFLQVKITVVVDKPEVEKFDDIPINSNSVNRVHVSQPSIKKRPTNFIDEVGGDAALHCVATGQPLPHIFWFKNGIQIKNAEIETSKGKVHSTLKLKNLQISDLGVYKCIARNIVGEDHMNFNLQVTEIPKPPRILSLEPTTVTIKEGEAAVFWCEVGSKPGLKLHIKWLKKLNKEEISDSLIMDDVTLFRSGANFYRPINLPNGTSTNSGLDGFYKSKLLIRNTCAADSGTYVCLALNDKGFNFKNVTLTVISTAAHIKKSFPQHSYFSISDTSLVVIVIISLVLILGAIILVSQLYCKVLTNRNAPPKRPRFDPEYGNLSQDLTYMKKKVQKNNISHPELNDPQSNSKLLCTSSTCGYETENQISKSMHVKTYIH</sequence>
<keyword evidence="13" id="KW-0675">Receptor</keyword>
<dbReference type="GO" id="GO:0030424">
    <property type="term" value="C:axon"/>
    <property type="evidence" value="ECO:0007669"/>
    <property type="project" value="TreeGrafter"/>
</dbReference>
<keyword evidence="6 10" id="KW-1133">Transmembrane helix</keyword>
<feature type="chain" id="PRO_5036469693" evidence="11">
    <location>
        <begin position="32"/>
        <end position="490"/>
    </location>
</feature>
<keyword evidence="14" id="KW-1185">Reference proteome</keyword>
<dbReference type="Pfam" id="PF07679">
    <property type="entry name" value="I-set"/>
    <property type="match status" value="2"/>
</dbReference>
<evidence type="ECO:0000256" key="1">
    <source>
        <dbReference type="ARBA" id="ARBA00004167"/>
    </source>
</evidence>
<dbReference type="PANTHER" id="PTHR45080">
    <property type="entry name" value="CONTACTIN 5"/>
    <property type="match status" value="1"/>
</dbReference>
<evidence type="ECO:0000313" key="13">
    <source>
        <dbReference type="EMBL" id="GFQ82802.1"/>
    </source>
</evidence>
<evidence type="ECO:0000256" key="9">
    <source>
        <dbReference type="ARBA" id="ARBA00023319"/>
    </source>
</evidence>
<dbReference type="PROSITE" id="PS50835">
    <property type="entry name" value="IG_LIKE"/>
    <property type="match status" value="3"/>
</dbReference>
<dbReference type="Gene3D" id="2.60.40.10">
    <property type="entry name" value="Immunoglobulins"/>
    <property type="match status" value="3"/>
</dbReference>
<reference evidence="13" key="1">
    <citation type="submission" date="2020-07" db="EMBL/GenBank/DDBJ databases">
        <title>Multicomponent nature underlies the extraordinary mechanical properties of spider dragline silk.</title>
        <authorList>
            <person name="Kono N."/>
            <person name="Nakamura H."/>
            <person name="Mori M."/>
            <person name="Yoshida Y."/>
            <person name="Ohtoshi R."/>
            <person name="Malay A.D."/>
            <person name="Moran D.A.P."/>
            <person name="Tomita M."/>
            <person name="Numata K."/>
            <person name="Arakawa K."/>
        </authorList>
    </citation>
    <scope>NUCLEOTIDE SEQUENCE</scope>
</reference>
<feature type="domain" description="Ig-like" evidence="12">
    <location>
        <begin position="246"/>
        <end position="364"/>
    </location>
</feature>
<evidence type="ECO:0000259" key="12">
    <source>
        <dbReference type="PROSITE" id="PS50835"/>
    </source>
</evidence>
<dbReference type="EMBL" id="BMAO01032506">
    <property type="protein sequence ID" value="GFQ82802.1"/>
    <property type="molecule type" value="Genomic_DNA"/>
</dbReference>
<keyword evidence="3 11" id="KW-0732">Signal</keyword>
<keyword evidence="8" id="KW-1015">Disulfide bond</keyword>
<evidence type="ECO:0000256" key="5">
    <source>
        <dbReference type="ARBA" id="ARBA00022889"/>
    </source>
</evidence>
<dbReference type="InterPro" id="IPR013783">
    <property type="entry name" value="Ig-like_fold"/>
</dbReference>
<evidence type="ECO:0000256" key="4">
    <source>
        <dbReference type="ARBA" id="ARBA00022737"/>
    </source>
</evidence>
<evidence type="ECO:0000256" key="6">
    <source>
        <dbReference type="ARBA" id="ARBA00022989"/>
    </source>
</evidence>
<dbReference type="InterPro" id="IPR036179">
    <property type="entry name" value="Ig-like_dom_sf"/>
</dbReference>
<evidence type="ECO:0000256" key="11">
    <source>
        <dbReference type="SAM" id="SignalP"/>
    </source>
</evidence>
<keyword evidence="2 10" id="KW-0812">Transmembrane</keyword>
<dbReference type="Proteomes" id="UP000887116">
    <property type="component" value="Unassembled WGS sequence"/>
</dbReference>
<name>A0A8X6HWP0_TRICU</name>
<dbReference type="GO" id="GO:0043025">
    <property type="term" value="C:neuronal cell body"/>
    <property type="evidence" value="ECO:0007669"/>
    <property type="project" value="TreeGrafter"/>
</dbReference>
<accession>A0A8X6HWP0</accession>
<evidence type="ECO:0000256" key="8">
    <source>
        <dbReference type="ARBA" id="ARBA00023157"/>
    </source>
</evidence>
<evidence type="ECO:0000313" key="14">
    <source>
        <dbReference type="Proteomes" id="UP000887116"/>
    </source>
</evidence>
<dbReference type="PANTHER" id="PTHR45080:SF8">
    <property type="entry name" value="IG-LIKE DOMAIN-CONTAINING PROTEIN"/>
    <property type="match status" value="1"/>
</dbReference>
<keyword evidence="7 10" id="KW-0472">Membrane</keyword>
<keyword evidence="9" id="KW-0393">Immunoglobulin domain</keyword>
<keyword evidence="5" id="KW-0130">Cell adhesion</keyword>
<dbReference type="InterPro" id="IPR007110">
    <property type="entry name" value="Ig-like_dom"/>
</dbReference>
<keyword evidence="4" id="KW-0677">Repeat</keyword>
<dbReference type="SMART" id="SM00409">
    <property type="entry name" value="IG"/>
    <property type="match status" value="3"/>
</dbReference>
<dbReference type="InterPro" id="IPR050958">
    <property type="entry name" value="Cell_Adh-Cytoskel_Orgn"/>
</dbReference>
<dbReference type="GO" id="GO:0008046">
    <property type="term" value="F:axon guidance receptor activity"/>
    <property type="evidence" value="ECO:0007669"/>
    <property type="project" value="TreeGrafter"/>
</dbReference>
<dbReference type="InterPro" id="IPR003598">
    <property type="entry name" value="Ig_sub2"/>
</dbReference>
<feature type="domain" description="Ig-like" evidence="12">
    <location>
        <begin position="151"/>
        <end position="240"/>
    </location>
</feature>
<evidence type="ECO:0000256" key="3">
    <source>
        <dbReference type="ARBA" id="ARBA00022729"/>
    </source>
</evidence>
<dbReference type="SMART" id="SM00408">
    <property type="entry name" value="IGc2"/>
    <property type="match status" value="3"/>
</dbReference>
<gene>
    <name evidence="13" type="primary">FGFRL1_1</name>
    <name evidence="13" type="ORF">TNCT_239641</name>
</gene>
<dbReference type="FunFam" id="2.60.40.10:FF:000017">
    <property type="entry name" value="Down syndrome cell adhesion molecule b"/>
    <property type="match status" value="1"/>
</dbReference>
<comment type="caution">
    <text evidence="13">The sequence shown here is derived from an EMBL/GenBank/DDBJ whole genome shotgun (WGS) entry which is preliminary data.</text>
</comment>
<dbReference type="GO" id="GO:0007156">
    <property type="term" value="P:homophilic cell adhesion via plasma membrane adhesion molecules"/>
    <property type="evidence" value="ECO:0007669"/>
    <property type="project" value="TreeGrafter"/>
</dbReference>
<protein>
    <submittedName>
        <fullName evidence="13">Fibroblast growth factor receptor-like 1</fullName>
    </submittedName>
</protein>
<comment type="subcellular location">
    <subcellularLocation>
        <location evidence="1">Membrane</location>
        <topology evidence="1">Single-pass membrane protein</topology>
    </subcellularLocation>
</comment>
<organism evidence="13 14">
    <name type="scientific">Trichonephila clavata</name>
    <name type="common">Joro spider</name>
    <name type="synonym">Nephila clavata</name>
    <dbReference type="NCBI Taxonomy" id="2740835"/>
    <lineage>
        <taxon>Eukaryota</taxon>
        <taxon>Metazoa</taxon>
        <taxon>Ecdysozoa</taxon>
        <taxon>Arthropoda</taxon>
        <taxon>Chelicerata</taxon>
        <taxon>Arachnida</taxon>
        <taxon>Araneae</taxon>
        <taxon>Araneomorphae</taxon>
        <taxon>Entelegynae</taxon>
        <taxon>Araneoidea</taxon>
        <taxon>Nephilidae</taxon>
        <taxon>Trichonephila</taxon>
    </lineage>
</organism>
<dbReference type="SUPFAM" id="SSF48726">
    <property type="entry name" value="Immunoglobulin"/>
    <property type="match status" value="3"/>
</dbReference>
<feature type="signal peptide" evidence="11">
    <location>
        <begin position="1"/>
        <end position="31"/>
    </location>
</feature>
<dbReference type="OrthoDB" id="6412111at2759"/>
<dbReference type="InterPro" id="IPR003599">
    <property type="entry name" value="Ig_sub"/>
</dbReference>
<feature type="transmembrane region" description="Helical" evidence="10">
    <location>
        <begin position="389"/>
        <end position="412"/>
    </location>
</feature>